<keyword evidence="2" id="KW-1185">Reference proteome</keyword>
<reference evidence="2" key="1">
    <citation type="submission" date="2016-10" db="EMBL/GenBank/DDBJ databases">
        <authorList>
            <person name="Varghese N."/>
            <person name="Submissions S."/>
        </authorList>
    </citation>
    <scope>NUCLEOTIDE SEQUENCE [LARGE SCALE GENOMIC DNA]</scope>
    <source>
        <strain evidence="2">CGMCC 1.7736</strain>
    </source>
</reference>
<gene>
    <name evidence="1" type="ORF">SAMN04487947_3778</name>
</gene>
<protein>
    <submittedName>
        <fullName evidence="1">Uncharacterized protein</fullName>
    </submittedName>
</protein>
<proteinExistence type="predicted"/>
<dbReference type="EMBL" id="FOYT01000005">
    <property type="protein sequence ID" value="SFR71005.1"/>
    <property type="molecule type" value="Genomic_DNA"/>
</dbReference>
<organism evidence="1 2">
    <name type="scientific">Halogeometricum rufum</name>
    <dbReference type="NCBI Taxonomy" id="553469"/>
    <lineage>
        <taxon>Archaea</taxon>
        <taxon>Methanobacteriati</taxon>
        <taxon>Methanobacteriota</taxon>
        <taxon>Stenosarchaea group</taxon>
        <taxon>Halobacteria</taxon>
        <taxon>Halobacteriales</taxon>
        <taxon>Haloferacaceae</taxon>
        <taxon>Halogeometricum</taxon>
    </lineage>
</organism>
<dbReference type="OrthoDB" id="296045at2157"/>
<accession>A0A1I6IW90</accession>
<sequence length="51" mass="6103">MTEQMLSGYRAVVRGKCDHCEWHALTTTYPEMVEMYHDHLRDDHPKAWVRA</sequence>
<dbReference type="Proteomes" id="UP000198531">
    <property type="component" value="Unassembled WGS sequence"/>
</dbReference>
<evidence type="ECO:0000313" key="1">
    <source>
        <dbReference type="EMBL" id="SFR71005.1"/>
    </source>
</evidence>
<dbReference type="RefSeq" id="WP_177232700.1">
    <property type="nucleotide sequence ID" value="NZ_FOYT01000005.1"/>
</dbReference>
<dbReference type="AlphaFoldDB" id="A0A1I6IW90"/>
<name>A0A1I6IW90_9EURY</name>
<evidence type="ECO:0000313" key="2">
    <source>
        <dbReference type="Proteomes" id="UP000198531"/>
    </source>
</evidence>